<evidence type="ECO:0000256" key="5">
    <source>
        <dbReference type="ARBA" id="ARBA00022777"/>
    </source>
</evidence>
<keyword evidence="6 7" id="KW-0067">ATP-binding</keyword>
<dbReference type="GO" id="GO:0034045">
    <property type="term" value="C:phagophore assembly site membrane"/>
    <property type="evidence" value="ECO:0007669"/>
    <property type="project" value="TreeGrafter"/>
</dbReference>
<reference evidence="11" key="1">
    <citation type="journal article" date="2018" name="Nat. Microbiol.">
        <title>Leveraging single-cell genomics to expand the fungal tree of life.</title>
        <authorList>
            <person name="Ahrendt S.R."/>
            <person name="Quandt C.A."/>
            <person name="Ciobanu D."/>
            <person name="Clum A."/>
            <person name="Salamov A."/>
            <person name="Andreopoulos B."/>
            <person name="Cheng J.F."/>
            <person name="Woyke T."/>
            <person name="Pelin A."/>
            <person name="Henrissat B."/>
            <person name="Reynolds N.K."/>
            <person name="Benny G.L."/>
            <person name="Smith M.E."/>
            <person name="James T.Y."/>
            <person name="Grigoriev I.V."/>
        </authorList>
    </citation>
    <scope>NUCLEOTIDE SEQUENCE [LARGE SCALE GENOMIC DNA]</scope>
    <source>
        <strain evidence="11">Benny S71-1</strain>
    </source>
</reference>
<evidence type="ECO:0000256" key="7">
    <source>
        <dbReference type="PROSITE-ProRule" id="PRU10141"/>
    </source>
</evidence>
<feature type="binding site" evidence="7">
    <location>
        <position position="33"/>
    </location>
    <ligand>
        <name>ATP</name>
        <dbReference type="ChEBI" id="CHEBI:30616"/>
    </ligand>
</feature>
<dbReference type="GO" id="GO:0005524">
    <property type="term" value="F:ATP binding"/>
    <property type="evidence" value="ECO:0007669"/>
    <property type="project" value="UniProtKB-UniRule"/>
</dbReference>
<evidence type="ECO:0000313" key="10">
    <source>
        <dbReference type="EMBL" id="RKP24493.1"/>
    </source>
</evidence>
<dbReference type="PROSITE" id="PS00108">
    <property type="entry name" value="PROTEIN_KINASE_ST"/>
    <property type="match status" value="1"/>
</dbReference>
<evidence type="ECO:0000256" key="1">
    <source>
        <dbReference type="ARBA" id="ARBA00012513"/>
    </source>
</evidence>
<organism evidence="10 11">
    <name type="scientific">Syncephalis pseudoplumigaleata</name>
    <dbReference type="NCBI Taxonomy" id="1712513"/>
    <lineage>
        <taxon>Eukaryota</taxon>
        <taxon>Fungi</taxon>
        <taxon>Fungi incertae sedis</taxon>
        <taxon>Zoopagomycota</taxon>
        <taxon>Zoopagomycotina</taxon>
        <taxon>Zoopagomycetes</taxon>
        <taxon>Zoopagales</taxon>
        <taxon>Piptocephalidaceae</taxon>
        <taxon>Syncephalis</taxon>
    </lineage>
</organism>
<dbReference type="SUPFAM" id="SSF56112">
    <property type="entry name" value="Protein kinase-like (PK-like)"/>
    <property type="match status" value="1"/>
</dbReference>
<dbReference type="InterPro" id="IPR017441">
    <property type="entry name" value="Protein_kinase_ATP_BS"/>
</dbReference>
<dbReference type="InterPro" id="IPR045269">
    <property type="entry name" value="Atg1-like"/>
</dbReference>
<dbReference type="GO" id="GO:0000045">
    <property type="term" value="P:autophagosome assembly"/>
    <property type="evidence" value="ECO:0007669"/>
    <property type="project" value="TreeGrafter"/>
</dbReference>
<dbReference type="Gene3D" id="1.10.510.10">
    <property type="entry name" value="Transferase(Phosphotransferase) domain 1"/>
    <property type="match status" value="1"/>
</dbReference>
<feature type="non-terminal residue" evidence="10">
    <location>
        <position position="1"/>
    </location>
</feature>
<evidence type="ECO:0000256" key="3">
    <source>
        <dbReference type="ARBA" id="ARBA00022679"/>
    </source>
</evidence>
<dbReference type="OrthoDB" id="346907at2759"/>
<evidence type="ECO:0000256" key="6">
    <source>
        <dbReference type="ARBA" id="ARBA00022840"/>
    </source>
</evidence>
<dbReference type="GO" id="GO:0000422">
    <property type="term" value="P:autophagy of mitochondrion"/>
    <property type="evidence" value="ECO:0007669"/>
    <property type="project" value="TreeGrafter"/>
</dbReference>
<keyword evidence="2 8" id="KW-0723">Serine/threonine-protein kinase</keyword>
<evidence type="ECO:0000256" key="2">
    <source>
        <dbReference type="ARBA" id="ARBA00022527"/>
    </source>
</evidence>
<dbReference type="InterPro" id="IPR011009">
    <property type="entry name" value="Kinase-like_dom_sf"/>
</dbReference>
<feature type="domain" description="Protein kinase" evidence="9">
    <location>
        <begin position="4"/>
        <end position="251"/>
    </location>
</feature>
<keyword evidence="5 10" id="KW-0418">Kinase</keyword>
<keyword evidence="11" id="KW-1185">Reference proteome</keyword>
<dbReference type="GO" id="GO:0005829">
    <property type="term" value="C:cytosol"/>
    <property type="evidence" value="ECO:0007669"/>
    <property type="project" value="TreeGrafter"/>
</dbReference>
<keyword evidence="3" id="KW-0808">Transferase</keyword>
<dbReference type="GO" id="GO:0010506">
    <property type="term" value="P:regulation of autophagy"/>
    <property type="evidence" value="ECO:0007669"/>
    <property type="project" value="InterPro"/>
</dbReference>
<dbReference type="PROSITE" id="PS50011">
    <property type="entry name" value="PROTEIN_KINASE_DOM"/>
    <property type="match status" value="1"/>
</dbReference>
<dbReference type="InterPro" id="IPR000719">
    <property type="entry name" value="Prot_kinase_dom"/>
</dbReference>
<evidence type="ECO:0000256" key="8">
    <source>
        <dbReference type="RuleBase" id="RU000304"/>
    </source>
</evidence>
<proteinExistence type="inferred from homology"/>
<dbReference type="EMBL" id="KZ990192">
    <property type="protein sequence ID" value="RKP24493.1"/>
    <property type="molecule type" value="Genomic_DNA"/>
</dbReference>
<dbReference type="Proteomes" id="UP000278143">
    <property type="component" value="Unassembled WGS sequence"/>
</dbReference>
<dbReference type="PIRSF" id="PIRSF000654">
    <property type="entry name" value="Integrin-linked_kinase"/>
    <property type="match status" value="1"/>
</dbReference>
<name>A0A4P9YWK7_9FUNG</name>
<dbReference type="GO" id="GO:0042594">
    <property type="term" value="P:response to starvation"/>
    <property type="evidence" value="ECO:0007669"/>
    <property type="project" value="TreeGrafter"/>
</dbReference>
<dbReference type="Pfam" id="PF00069">
    <property type="entry name" value="Pkinase"/>
    <property type="match status" value="1"/>
</dbReference>
<feature type="non-terminal residue" evidence="10">
    <location>
        <position position="251"/>
    </location>
</feature>
<keyword evidence="4 7" id="KW-0547">Nucleotide-binding</keyword>
<accession>A0A4P9YWK7</accession>
<dbReference type="GO" id="GO:0005776">
    <property type="term" value="C:autophagosome"/>
    <property type="evidence" value="ECO:0007669"/>
    <property type="project" value="TreeGrafter"/>
</dbReference>
<gene>
    <name evidence="10" type="ORF">SYNPS1DRAFT_10749</name>
</gene>
<dbReference type="PANTHER" id="PTHR24348:SF22">
    <property type="entry name" value="NON-SPECIFIC SERINE_THREONINE PROTEIN KINASE"/>
    <property type="match status" value="1"/>
</dbReference>
<sequence length="251" mass="28429">VGDYIVGSEIGRGSFATVYKGRHRSTGQRVAVKAVSRSKLTKKLLENLESEIKILKSVRHDHVVHLFDCQKSEKHIYLVMEYCSLGDLTDFIKRRADRVGLRGPAGGLKEPVVRHLLLQLARALEFLRSKNLIHRDIKPQNLLLLPNPLADPHHSGNPMEALPTLKIADFGFARFLPSQSMAETLCGSPLYMAPEILRYEKYDAKADLWSVGAVLYEMCCGRPPFRAHNHIELLHRIEKKADNISFPEDKE</sequence>
<dbReference type="GO" id="GO:0034727">
    <property type="term" value="P:piecemeal microautophagy of the nucleus"/>
    <property type="evidence" value="ECO:0007669"/>
    <property type="project" value="TreeGrafter"/>
</dbReference>
<dbReference type="InterPro" id="IPR008271">
    <property type="entry name" value="Ser/Thr_kinase_AS"/>
</dbReference>
<dbReference type="PROSITE" id="PS00107">
    <property type="entry name" value="PROTEIN_KINASE_ATP"/>
    <property type="match status" value="1"/>
</dbReference>
<dbReference type="AlphaFoldDB" id="A0A4P9YWK7"/>
<dbReference type="FunFam" id="3.30.200.20:FF:000003">
    <property type="entry name" value="Non-specific serine/threonine protein kinase"/>
    <property type="match status" value="1"/>
</dbReference>
<protein>
    <recommendedName>
        <fullName evidence="1">non-specific serine/threonine protein kinase</fullName>
        <ecNumber evidence="1">2.7.11.1</ecNumber>
    </recommendedName>
</protein>
<dbReference type="GO" id="GO:0061709">
    <property type="term" value="P:reticulophagy"/>
    <property type="evidence" value="ECO:0007669"/>
    <property type="project" value="TreeGrafter"/>
</dbReference>
<dbReference type="PANTHER" id="PTHR24348">
    <property type="entry name" value="SERINE/THREONINE-PROTEIN KINASE UNC-51-RELATED"/>
    <property type="match status" value="1"/>
</dbReference>
<dbReference type="SMART" id="SM00220">
    <property type="entry name" value="S_TKc"/>
    <property type="match status" value="1"/>
</dbReference>
<comment type="similarity">
    <text evidence="8">Belongs to the protein kinase superfamily.</text>
</comment>
<evidence type="ECO:0000256" key="4">
    <source>
        <dbReference type="ARBA" id="ARBA00022741"/>
    </source>
</evidence>
<evidence type="ECO:0000313" key="11">
    <source>
        <dbReference type="Proteomes" id="UP000278143"/>
    </source>
</evidence>
<evidence type="ECO:0000259" key="9">
    <source>
        <dbReference type="PROSITE" id="PS50011"/>
    </source>
</evidence>
<dbReference type="GO" id="GO:0004674">
    <property type="term" value="F:protein serine/threonine kinase activity"/>
    <property type="evidence" value="ECO:0007669"/>
    <property type="project" value="UniProtKB-KW"/>
</dbReference>
<dbReference type="EC" id="2.7.11.1" evidence="1"/>